<organism evidence="1 2">
    <name type="scientific">Dyella telluris</name>
    <dbReference type="NCBI Taxonomy" id="2763498"/>
    <lineage>
        <taxon>Bacteria</taxon>
        <taxon>Pseudomonadati</taxon>
        <taxon>Pseudomonadota</taxon>
        <taxon>Gammaproteobacteria</taxon>
        <taxon>Lysobacterales</taxon>
        <taxon>Rhodanobacteraceae</taxon>
        <taxon>Dyella</taxon>
    </lineage>
</organism>
<dbReference type="KEGG" id="dtl:H8F01_00525"/>
<proteinExistence type="predicted"/>
<reference evidence="1 2" key="1">
    <citation type="submission" date="2020-08" db="EMBL/GenBank/DDBJ databases">
        <title>Dyella sp. G9 isolated from forest soil.</title>
        <authorList>
            <person name="Fu J."/>
            <person name="Qiu L."/>
        </authorList>
    </citation>
    <scope>NUCLEOTIDE SEQUENCE [LARGE SCALE GENOMIC DNA]</scope>
    <source>
        <strain evidence="1 2">G9</strain>
    </source>
</reference>
<accession>A0A7G8Q4J2</accession>
<dbReference type="AlphaFoldDB" id="A0A7G8Q4J2"/>
<protein>
    <submittedName>
        <fullName evidence="1">Uncharacterized protein</fullName>
    </submittedName>
</protein>
<name>A0A7G8Q4J2_9GAMM</name>
<evidence type="ECO:0000313" key="1">
    <source>
        <dbReference type="EMBL" id="QNK01700.1"/>
    </source>
</evidence>
<dbReference type="EMBL" id="CP060412">
    <property type="protein sequence ID" value="QNK01700.1"/>
    <property type="molecule type" value="Genomic_DNA"/>
</dbReference>
<evidence type="ECO:0000313" key="2">
    <source>
        <dbReference type="Proteomes" id="UP000515873"/>
    </source>
</evidence>
<sequence>MSESNEPKLSPEVMKALGFKETWPAGNPTEPWWKHENDLFHTFFKAPTASELFKEIAREASYRGRREVQTAIKKALNA</sequence>
<gene>
    <name evidence="1" type="ORF">H8F01_00525</name>
</gene>
<dbReference type="Proteomes" id="UP000515873">
    <property type="component" value="Chromosome"/>
</dbReference>
<dbReference type="RefSeq" id="WP_187057159.1">
    <property type="nucleotide sequence ID" value="NZ_CP060412.1"/>
</dbReference>
<keyword evidence="2" id="KW-1185">Reference proteome</keyword>